<accession>A0A7X1F9P8</accession>
<dbReference type="CDD" id="cd04335">
    <property type="entry name" value="PrdX_deacylase"/>
    <property type="match status" value="1"/>
</dbReference>
<keyword evidence="4" id="KW-1185">Reference proteome</keyword>
<feature type="domain" description="YbaK/aminoacyl-tRNA synthetase-associated" evidence="2">
    <location>
        <begin position="22"/>
        <end position="144"/>
    </location>
</feature>
<dbReference type="EMBL" id="JACLAU010000026">
    <property type="protein sequence ID" value="MBC2652764.1"/>
    <property type="molecule type" value="Genomic_DNA"/>
</dbReference>
<dbReference type="PANTHER" id="PTHR31423">
    <property type="entry name" value="YBAK DOMAIN-CONTAINING PROTEIN"/>
    <property type="match status" value="1"/>
</dbReference>
<dbReference type="GO" id="GO:0002161">
    <property type="term" value="F:aminoacyl-tRNA deacylase activity"/>
    <property type="evidence" value="ECO:0007669"/>
    <property type="project" value="InterPro"/>
</dbReference>
<dbReference type="InterPro" id="IPR007214">
    <property type="entry name" value="YbaK/aa-tRNA-synth-assoc-dom"/>
</dbReference>
<reference evidence="3 4" key="1">
    <citation type="submission" date="2020-08" db="EMBL/GenBank/DDBJ databases">
        <title>The genome sequence of Novosphingobium flavum 4Y4.</title>
        <authorList>
            <person name="Liu Y."/>
        </authorList>
    </citation>
    <scope>NUCLEOTIDE SEQUENCE [LARGE SCALE GENOMIC DNA]</scope>
    <source>
        <strain evidence="3 4">4Y4</strain>
    </source>
</reference>
<dbReference type="Gene3D" id="3.90.960.10">
    <property type="entry name" value="YbaK/aminoacyl-tRNA synthetase-associated domain"/>
    <property type="match status" value="1"/>
</dbReference>
<dbReference type="RefSeq" id="WP_185684158.1">
    <property type="nucleotide sequence ID" value="NZ_JACLAU010000026.1"/>
</dbReference>
<evidence type="ECO:0000259" key="2">
    <source>
        <dbReference type="Pfam" id="PF04073"/>
    </source>
</evidence>
<proteinExistence type="inferred from homology"/>
<sequence>MTEDDIYQDFTQAGIAFECLEHPAVHTVEESASIHEQLPAAHTKNLFLKDKSGQFWLVTLPSDKRADLKAFAALLGAGKFSFAKPDDMERLLKVTPGSVTPLAAANAEPGHVTLVFDASFREAERIAIHPLRNTATIALPFEALMSWLSGRGVSTAVVELP</sequence>
<dbReference type="InterPro" id="IPR036754">
    <property type="entry name" value="YbaK/aa-tRNA-synt-asso_dom_sf"/>
</dbReference>
<name>A0A7X1F9P8_9SPHN</name>
<gene>
    <name evidence="3" type="ORF">H7F49_13765</name>
</gene>
<keyword evidence="3" id="KW-0436">Ligase</keyword>
<evidence type="ECO:0000313" key="4">
    <source>
        <dbReference type="Proteomes" id="UP000520156"/>
    </source>
</evidence>
<comment type="caution">
    <text evidence="3">The sequence shown here is derived from an EMBL/GenBank/DDBJ whole genome shotgun (WGS) entry which is preliminary data.</text>
</comment>
<dbReference type="GO" id="GO:0004812">
    <property type="term" value="F:aminoacyl-tRNA ligase activity"/>
    <property type="evidence" value="ECO:0007669"/>
    <property type="project" value="UniProtKB-KW"/>
</dbReference>
<dbReference type="SUPFAM" id="SSF55826">
    <property type="entry name" value="YbaK/ProRS associated domain"/>
    <property type="match status" value="1"/>
</dbReference>
<evidence type="ECO:0000256" key="1">
    <source>
        <dbReference type="ARBA" id="ARBA00010201"/>
    </source>
</evidence>
<dbReference type="InterPro" id="IPR040285">
    <property type="entry name" value="ProX/PRXD1"/>
</dbReference>
<dbReference type="AlphaFoldDB" id="A0A7X1F9P8"/>
<dbReference type="Pfam" id="PF04073">
    <property type="entry name" value="tRNA_edit"/>
    <property type="match status" value="1"/>
</dbReference>
<dbReference type="PANTHER" id="PTHR31423:SF3">
    <property type="entry name" value="PROLYL-TRNA SYNTHETASE ASSOCIATED DOMAIN-CONTAINING PROTEIN 1-RELATED"/>
    <property type="match status" value="1"/>
</dbReference>
<comment type="similarity">
    <text evidence="1">Belongs to the PRORSD1 family.</text>
</comment>
<keyword evidence="3" id="KW-0030">Aminoacyl-tRNA synthetase</keyword>
<protein>
    <submittedName>
        <fullName evidence="3">Prolyl-tRNA synthetase associated domain-containing protein</fullName>
    </submittedName>
</protein>
<dbReference type="Proteomes" id="UP000520156">
    <property type="component" value="Unassembled WGS sequence"/>
</dbReference>
<organism evidence="3 4">
    <name type="scientific">Novosphingobium aerophilum</name>
    <dbReference type="NCBI Taxonomy" id="2839843"/>
    <lineage>
        <taxon>Bacteria</taxon>
        <taxon>Pseudomonadati</taxon>
        <taxon>Pseudomonadota</taxon>
        <taxon>Alphaproteobacteria</taxon>
        <taxon>Sphingomonadales</taxon>
        <taxon>Sphingomonadaceae</taxon>
        <taxon>Novosphingobium</taxon>
    </lineage>
</organism>
<dbReference type="FunFam" id="3.90.960.10:FF:000005">
    <property type="entry name" value="Putative prolyl-tRNA synthetase"/>
    <property type="match status" value="1"/>
</dbReference>
<evidence type="ECO:0000313" key="3">
    <source>
        <dbReference type="EMBL" id="MBC2652764.1"/>
    </source>
</evidence>